<sequence>MRTMFLYKIEIELEDQIAYLILLAADDVQAFEFMESHVARHYVKAPIIKSAAIVEKKRPEVGIGYFIEASMS</sequence>
<dbReference type="RefSeq" id="WP_183596093.1">
    <property type="nucleotide sequence ID" value="NZ_JACHXK010000001.1"/>
</dbReference>
<gene>
    <name evidence="1" type="ORF">FHS18_000258</name>
</gene>
<dbReference type="EMBL" id="JACHXK010000001">
    <property type="protein sequence ID" value="MBB3108230.1"/>
    <property type="molecule type" value="Genomic_DNA"/>
</dbReference>
<accession>A0A7W5ASY9</accession>
<proteinExistence type="predicted"/>
<organism evidence="1 2">
    <name type="scientific">Paenibacillus phyllosphaerae</name>
    <dbReference type="NCBI Taxonomy" id="274593"/>
    <lineage>
        <taxon>Bacteria</taxon>
        <taxon>Bacillati</taxon>
        <taxon>Bacillota</taxon>
        <taxon>Bacilli</taxon>
        <taxon>Bacillales</taxon>
        <taxon>Paenibacillaceae</taxon>
        <taxon>Paenibacillus</taxon>
    </lineage>
</organism>
<dbReference type="Proteomes" id="UP000570361">
    <property type="component" value="Unassembled WGS sequence"/>
</dbReference>
<evidence type="ECO:0008006" key="3">
    <source>
        <dbReference type="Google" id="ProtNLM"/>
    </source>
</evidence>
<dbReference type="Pfam" id="PF13046">
    <property type="entry name" value="DUF3906"/>
    <property type="match status" value="1"/>
</dbReference>
<comment type="caution">
    <text evidence="1">The sequence shown here is derived from an EMBL/GenBank/DDBJ whole genome shotgun (WGS) entry which is preliminary data.</text>
</comment>
<evidence type="ECO:0000313" key="2">
    <source>
        <dbReference type="Proteomes" id="UP000570361"/>
    </source>
</evidence>
<name>A0A7W5ASY9_9BACL</name>
<dbReference type="AlphaFoldDB" id="A0A7W5ASY9"/>
<protein>
    <recommendedName>
        <fullName evidence="3">DUF3906 domain-containing protein</fullName>
    </recommendedName>
</protein>
<reference evidence="1 2" key="1">
    <citation type="submission" date="2020-08" db="EMBL/GenBank/DDBJ databases">
        <title>Genomic Encyclopedia of Type Strains, Phase III (KMG-III): the genomes of soil and plant-associated and newly described type strains.</title>
        <authorList>
            <person name="Whitman W."/>
        </authorList>
    </citation>
    <scope>NUCLEOTIDE SEQUENCE [LARGE SCALE GENOMIC DNA]</scope>
    <source>
        <strain evidence="1 2">CECT 5862</strain>
    </source>
</reference>
<evidence type="ECO:0000313" key="1">
    <source>
        <dbReference type="EMBL" id="MBB3108230.1"/>
    </source>
</evidence>
<keyword evidence="2" id="KW-1185">Reference proteome</keyword>
<dbReference type="InterPro" id="IPR024998">
    <property type="entry name" value="DUF3906"/>
</dbReference>